<feature type="repeat" description="ANK" evidence="3">
    <location>
        <begin position="1329"/>
        <end position="1361"/>
    </location>
</feature>
<feature type="repeat" description="ANK" evidence="3">
    <location>
        <begin position="1294"/>
        <end position="1328"/>
    </location>
</feature>
<dbReference type="SUPFAM" id="SSF52540">
    <property type="entry name" value="P-loop containing nucleoside triphosphate hydrolases"/>
    <property type="match status" value="1"/>
</dbReference>
<dbReference type="InterPro" id="IPR049945">
    <property type="entry name" value="AAA_22"/>
</dbReference>
<dbReference type="EMBL" id="JABDTM020021487">
    <property type="protein sequence ID" value="KAH0816466.1"/>
    <property type="molecule type" value="Genomic_DNA"/>
</dbReference>
<gene>
    <name evidence="5" type="ORF">GEV33_006324</name>
</gene>
<dbReference type="InterPro" id="IPR036770">
    <property type="entry name" value="Ankyrin_rpt-contain_sf"/>
</dbReference>
<dbReference type="PRINTS" id="PR01415">
    <property type="entry name" value="ANKYRIN"/>
</dbReference>
<protein>
    <recommendedName>
        <fullName evidence="4">ORC1/DEAH AAA+ ATPase domain-containing protein</fullName>
    </recommendedName>
</protein>
<dbReference type="SMART" id="SM00248">
    <property type="entry name" value="ANK"/>
    <property type="match status" value="21"/>
</dbReference>
<dbReference type="Pfam" id="PF13401">
    <property type="entry name" value="AAA_22"/>
    <property type="match status" value="1"/>
</dbReference>
<dbReference type="PANTHER" id="PTHR24173:SF74">
    <property type="entry name" value="ANKYRIN REPEAT DOMAIN-CONTAINING PROTEIN 16"/>
    <property type="match status" value="1"/>
</dbReference>
<dbReference type="GO" id="GO:0016887">
    <property type="term" value="F:ATP hydrolysis activity"/>
    <property type="evidence" value="ECO:0007669"/>
    <property type="project" value="InterPro"/>
</dbReference>
<organism evidence="5 6">
    <name type="scientific">Tenebrio molitor</name>
    <name type="common">Yellow mealworm beetle</name>
    <dbReference type="NCBI Taxonomy" id="7067"/>
    <lineage>
        <taxon>Eukaryota</taxon>
        <taxon>Metazoa</taxon>
        <taxon>Ecdysozoa</taxon>
        <taxon>Arthropoda</taxon>
        <taxon>Hexapoda</taxon>
        <taxon>Insecta</taxon>
        <taxon>Pterygota</taxon>
        <taxon>Neoptera</taxon>
        <taxon>Endopterygota</taxon>
        <taxon>Coleoptera</taxon>
        <taxon>Polyphaga</taxon>
        <taxon>Cucujiformia</taxon>
        <taxon>Tenebrionidae</taxon>
        <taxon>Tenebrio</taxon>
    </lineage>
</organism>
<feature type="repeat" description="ANK" evidence="3">
    <location>
        <begin position="1565"/>
        <end position="1599"/>
    </location>
</feature>
<dbReference type="Proteomes" id="UP000719412">
    <property type="component" value="Unassembled WGS sequence"/>
</dbReference>
<evidence type="ECO:0000256" key="2">
    <source>
        <dbReference type="ARBA" id="ARBA00023043"/>
    </source>
</evidence>
<sequence length="2715" mass="310615">MTTIFEKRRKTTDPAQDYKHIYIAQLVLKLIENEEIEDFSLSSNNEKFCDFDDIVVEIKYHTRGIQIYAFQLKYFDSRKVSTIAGLTGDNGNFEKYAKNVKSNVKLIVFTNSTFNGQKFNFGETAVKVDNSLPDPLLSTWEAGQCYQLKIENAADCLLYANQADVTTIEVDTLEAFTKMFNCDESVFTEYVYFIIGWNLTEGTTQKLSKRCIKRAIAIRVLSPFIKPLSFSSRPVDENTKLLRDVMSKFRVTIFDKRNYKSVKSIWKDVKNEIDLKEVNDVRKQYQVKLNHVDNLEDFGGGESNVILWLMGQCPLVLDGRTDLNPALKMCEDDNFVVLSPKFSIESSSQFQDLSDLENQPQLYQNFMNRFVYSLPCAGTVTLSEMNLDRGEIKKITTDELVLMTNKYIPKSDQDEILPPCYIFRSLSKVLIDSKFLNQVSKNNLILISSIEDLDSFKCRFDYVEFVKVEDFSNDYDETVIYVSEGEYCQEEFDKLCAKKSRKGDCHQFRYVNDECLEWIRSNSIKKLRKYLLKESESEMCINESELFDGPSTNSINIICGDPGMGKTTLMKNLKNEARPSVLTILIHVRNHVRYFQKKNVDAEEFVDYVFKKRDMNRRISQILKTNGRIQFIWDGLDEISNENLNIAKKIIKNVSRRGHRQWITSRNNLKILLETEFNVFSKNLMPLDDDQQKSYVGNRLGCYDADLVKICAKIRKNIARFPNHNIIEAPLQLFMLTELLGRDLKTNLDIIDGVFTAADLFEHFVDDKFQIDNQNVDSISAKSAHKSLLSEYEKVAAATYLDQNLVEVSDCDKFLKKIHSGRDPFGLITHVSEELCPEFCHNSFGEYFTASYISQNYTNIFQSNDFLYNERYKNIRFFLDLILSKNSKAHVAVLYKNLELLRECNATELTRQDKVERNALQLALTWRQKYPILKTEKTEKNECIIYCPSAKRRFNDAEFQQIVDFLWKHGCESENSIFFDDAFLLLPFTRLSNEDKRRIREFRTKFFPSVLFYAVQIDHSKIFTLFSNLPFVMTNFRENLLHLAVEHGSVKSLKHILCTPNYTDYLTTKPKLLSKMCSKFGELLKSLKIDVNVRDGDNRTALHYACDANNLDAIKFLIKSGADLDARDNNNQSPLHRACAPKVIQLLIQNGADVDSRDEYGQTAVHRACRDSSVNALTVLTQNGANLNIVDKTGHAPIHYACLNGSSDILKLLIQNGADVNPPDERGKTALHHVCENEQFGDDLVTFLANSGGKSNLKDKSGRAAIHYACENGFSEKLKLLIKSGARVNVRDRSDKTALHYSCQDQTIPDDVVELLLRKSAKMNVVDQDGRTPLHYACTNGSVEKVKLLIQNGADVNAQNARGKTILHYACETRSISSTVVKLLISNRVDLDVADKCGRTALHYCCLSGSTKKLKLLIQNGAGVNVADNWNKTTLHYACEKQKLSYDFVKTLIQSEADLDLVDSSDRTAAYYACMTGSLEKLQLLIDNGANVNVKTATSTLLQFACESSCVSPTVTELLIRNVADLNSIDQQGRTPMHHACIGGCSEKVRLLILNRAKVNVKDKGGKTVLHYACMYSSISPDIVADLVESGANVSLADKDGRVAIHYACLSNSLEKVTILLSKGASIEVKDRNYKKPLHYANQDLKNSLNLKSCSNCTISSLFEDEAPSKTMVYEWFPESNNERPTFDDDVREGRPCTSVVAKEVDAIFEKRSGTTDRGKDYEHLYIAHLILKLLKNDDIEDFSISSNNAKFGDFDDVVLEIKYKNQDPQTYAFQLKHANKKGPLTVAGLTGESGNFSIKKYIKGFKFVDDSVKVILFTNKLFDGYEKQRIKFGWETIIVHKSPQDSLLTTSDKGHSYNFTVENSINLPETTVKFFNNFLLYTNQMHVEKLEESTQNKFKDMFSCEESVFKEYIYFVINWSLTDGKKKKLEKTWVKRAIAIQLLSRFIKPLWFDSDPVNENTRLLRETMSRFRITIFDKKNRREVTILWKDFKNEINDLVLLNEIRKQYQIRMSRFESVNDLQRKELSNLLWLMGKCPLVLDGRGNISAALDLCPDDNFQNLSDLQDEPDMFQNFLNNFTYSLPCAEPVNLTDLDVEIDEIKDITTDELVVMTHSDSLEDKEGESLPPCYVKRNLTKTMIDPTFLNQIYTNTLILISCIENVDSFKLRFKYIKFVKLEEFSKDDCNDIVTYVTDGEYSQEEFDELSRKRSPDTDCHQFRYVNDNCLEWIRSKNSIEKLRKYLLVDDNLAKFDNYVISETELFDSPSTNHVNIICANPGMGKSTLMKNLKNDRNHASYFRKKDADAEAFLDYILHETHKKDENFNKRILKILKTRGRLEIIWDGLDEISEKNLVVVAQIIKNVLKKGHRQWITSRNNLKTALETELNVFSKTLTQFDVSEQRTYVGNRLELYGDDLVEIFKIIKKNILHFPNNNILGIPLQIFMLTELFLHDDEKYSHLLNETFSAADLYQHFVDQKFKIHFKEKEHLDDKIDAIYATTNFTKTSVIDDYKRVAAATYLSNDLVGNLDCQEFLKNIQNDKDPFVRSANISQLCETPLHCALDCSSVEVMQLLIQNGADVNVRDKSGKTVLHCASEIQDFSPEILELLIENNADLNIVDTNGQSPIHYACLKGSADTLKFLIQNGADVNLTNKADKTPLHYVCDDQHISDEIATILIKSGAQLDAVDKSGQAPIHYACQKGFSEKKEKNCSALLLSI</sequence>
<feature type="repeat" description="ANK" evidence="3">
    <location>
        <begin position="1193"/>
        <end position="1225"/>
    </location>
</feature>
<dbReference type="Pfam" id="PF00023">
    <property type="entry name" value="Ank"/>
    <property type="match status" value="1"/>
</dbReference>
<dbReference type="InterPro" id="IPR027417">
    <property type="entry name" value="P-loop_NTPase"/>
</dbReference>
<evidence type="ECO:0000256" key="1">
    <source>
        <dbReference type="ARBA" id="ARBA00022737"/>
    </source>
</evidence>
<proteinExistence type="predicted"/>
<keyword evidence="1" id="KW-0677">Repeat</keyword>
<feature type="repeat" description="ANK" evidence="3">
    <location>
        <begin position="2584"/>
        <end position="2618"/>
    </location>
</feature>
<accession>A0A8J6HK32</accession>
<feature type="repeat" description="ANK" evidence="3">
    <location>
        <begin position="1130"/>
        <end position="1159"/>
    </location>
</feature>
<feature type="repeat" description="ANK" evidence="3">
    <location>
        <begin position="1362"/>
        <end position="1396"/>
    </location>
</feature>
<dbReference type="InterPro" id="IPR002110">
    <property type="entry name" value="Ankyrin_rpt"/>
</dbReference>
<feature type="repeat" description="ANK" evidence="3">
    <location>
        <begin position="1430"/>
        <end position="1464"/>
    </location>
</feature>
<reference evidence="5" key="1">
    <citation type="journal article" date="2020" name="J Insects Food Feed">
        <title>The yellow mealworm (Tenebrio molitor) genome: a resource for the emerging insects as food and feed industry.</title>
        <authorList>
            <person name="Eriksson T."/>
            <person name="Andere A."/>
            <person name="Kelstrup H."/>
            <person name="Emery V."/>
            <person name="Picard C."/>
        </authorList>
    </citation>
    <scope>NUCLEOTIDE SEQUENCE</scope>
    <source>
        <strain evidence="5">Stoneville</strain>
        <tissue evidence="5">Whole head</tissue>
    </source>
</reference>
<dbReference type="Pfam" id="PF12796">
    <property type="entry name" value="Ank_2"/>
    <property type="match status" value="5"/>
</dbReference>
<dbReference type="PROSITE" id="PS50088">
    <property type="entry name" value="ANK_REPEAT"/>
    <property type="match status" value="19"/>
</dbReference>
<feature type="repeat" description="ANK" evidence="3">
    <location>
        <begin position="1160"/>
        <end position="1192"/>
    </location>
</feature>
<feature type="repeat" description="ANK" evidence="3">
    <location>
        <begin position="1600"/>
        <end position="1632"/>
    </location>
</feature>
<dbReference type="PANTHER" id="PTHR24173">
    <property type="entry name" value="ANKYRIN REPEAT CONTAINING"/>
    <property type="match status" value="1"/>
</dbReference>
<feature type="repeat" description="ANK" evidence="3">
    <location>
        <begin position="1226"/>
        <end position="1260"/>
    </location>
</feature>
<keyword evidence="6" id="KW-1185">Reference proteome</keyword>
<dbReference type="PROSITE" id="PS50297">
    <property type="entry name" value="ANK_REP_REGION"/>
    <property type="match status" value="15"/>
</dbReference>
<name>A0A8J6HK32_TENMO</name>
<keyword evidence="2 3" id="KW-0040">ANK repeat</keyword>
<evidence type="ECO:0000256" key="3">
    <source>
        <dbReference type="PROSITE-ProRule" id="PRU00023"/>
    </source>
</evidence>
<feature type="repeat" description="ANK" evidence="3">
    <location>
        <begin position="1097"/>
        <end position="1129"/>
    </location>
</feature>
<feature type="repeat" description="ANK" evidence="3">
    <location>
        <begin position="1465"/>
        <end position="1497"/>
    </location>
</feature>
<reference evidence="5" key="2">
    <citation type="submission" date="2021-08" db="EMBL/GenBank/DDBJ databases">
        <authorList>
            <person name="Eriksson T."/>
        </authorList>
    </citation>
    <scope>NUCLEOTIDE SEQUENCE</scope>
    <source>
        <strain evidence="5">Stoneville</strain>
        <tissue evidence="5">Whole head</tissue>
    </source>
</reference>
<feature type="repeat" description="ANK" evidence="3">
    <location>
        <begin position="2551"/>
        <end position="2583"/>
    </location>
</feature>
<comment type="caution">
    <text evidence="5">The sequence shown here is derived from an EMBL/GenBank/DDBJ whole genome shotgun (WGS) entry which is preliminary data.</text>
</comment>
<feature type="repeat" description="ANK" evidence="3">
    <location>
        <begin position="2652"/>
        <end position="2686"/>
    </location>
</feature>
<evidence type="ECO:0000313" key="5">
    <source>
        <dbReference type="EMBL" id="KAH0816466.1"/>
    </source>
</evidence>
<evidence type="ECO:0000259" key="4">
    <source>
        <dbReference type="Pfam" id="PF13401"/>
    </source>
</evidence>
<feature type="repeat" description="ANK" evidence="3">
    <location>
        <begin position="1532"/>
        <end position="1564"/>
    </location>
</feature>
<feature type="repeat" description="ANK" evidence="3">
    <location>
        <begin position="2619"/>
        <end position="2651"/>
    </location>
</feature>
<feature type="domain" description="ORC1/DEAH AAA+ ATPase" evidence="4">
    <location>
        <begin position="552"/>
        <end position="652"/>
    </location>
</feature>
<feature type="repeat" description="ANK" evidence="3">
    <location>
        <begin position="1261"/>
        <end position="1293"/>
    </location>
</feature>
<dbReference type="Gene3D" id="1.25.40.20">
    <property type="entry name" value="Ankyrin repeat-containing domain"/>
    <property type="match status" value="7"/>
</dbReference>
<dbReference type="Gene3D" id="3.40.50.300">
    <property type="entry name" value="P-loop containing nucleotide triphosphate hydrolases"/>
    <property type="match status" value="2"/>
</dbReference>
<dbReference type="Pfam" id="PF13857">
    <property type="entry name" value="Ank_5"/>
    <property type="match status" value="1"/>
</dbReference>
<evidence type="ECO:0000313" key="6">
    <source>
        <dbReference type="Proteomes" id="UP000719412"/>
    </source>
</evidence>
<dbReference type="SUPFAM" id="SSF48403">
    <property type="entry name" value="Ankyrin repeat"/>
    <property type="match status" value="3"/>
</dbReference>
<feature type="repeat" description="ANK" evidence="3">
    <location>
        <begin position="1397"/>
        <end position="1429"/>
    </location>
</feature>